<dbReference type="KEGG" id="pbas:SMSP2_00058"/>
<reference evidence="2" key="1">
    <citation type="submission" date="2017-02" db="EMBL/GenBank/DDBJ databases">
        <title>Comparative genomics and description of representatives of a novel lineage of planctomycetes thriving in anoxic sediments.</title>
        <authorList>
            <person name="Spring S."/>
            <person name="Bunk B."/>
            <person name="Sproer C."/>
        </authorList>
    </citation>
    <scope>NUCLEOTIDE SEQUENCE [LARGE SCALE GENOMIC DNA]</scope>
    <source>
        <strain evidence="2">SM-Chi-D1</strain>
    </source>
</reference>
<accession>A0A1Q2MB20</accession>
<dbReference type="STRING" id="1851148.SMSP2_00058"/>
<organism evidence="1 2">
    <name type="scientific">Limihaloglobus sulfuriphilus</name>
    <dbReference type="NCBI Taxonomy" id="1851148"/>
    <lineage>
        <taxon>Bacteria</taxon>
        <taxon>Pseudomonadati</taxon>
        <taxon>Planctomycetota</taxon>
        <taxon>Phycisphaerae</taxon>
        <taxon>Sedimentisphaerales</taxon>
        <taxon>Sedimentisphaeraceae</taxon>
        <taxon>Limihaloglobus</taxon>
    </lineage>
</organism>
<dbReference type="RefSeq" id="WP_146682040.1">
    <property type="nucleotide sequence ID" value="NZ_CP019646.1"/>
</dbReference>
<dbReference type="Proteomes" id="UP000188181">
    <property type="component" value="Chromosome"/>
</dbReference>
<dbReference type="EMBL" id="CP019646">
    <property type="protein sequence ID" value="AQQ69728.1"/>
    <property type="molecule type" value="Genomic_DNA"/>
</dbReference>
<gene>
    <name evidence="1" type="ORF">SMSP2_00058</name>
</gene>
<name>A0A1Q2MB20_9BACT</name>
<dbReference type="AlphaFoldDB" id="A0A1Q2MB20"/>
<evidence type="ECO:0000313" key="2">
    <source>
        <dbReference type="Proteomes" id="UP000188181"/>
    </source>
</evidence>
<dbReference type="OrthoDB" id="232855at2"/>
<sequence length="107" mass="12309">MITTTPSEAVLRRIKRVRSLLKYNIFYYNELHVFLKSIITDYFYDRLGRRIKKTVGSLTTWFVYDMMGSMVAESGKNGTGYCCARLYECRAGSPTYGVNAGPDFSYL</sequence>
<evidence type="ECO:0000313" key="1">
    <source>
        <dbReference type="EMBL" id="AQQ69728.1"/>
    </source>
</evidence>
<keyword evidence="2" id="KW-1185">Reference proteome</keyword>
<protein>
    <submittedName>
        <fullName evidence="1">Uncharacterized protein</fullName>
    </submittedName>
</protein>
<proteinExistence type="predicted"/>